<evidence type="ECO:0000259" key="1">
    <source>
        <dbReference type="PROSITE" id="PS50943"/>
    </source>
</evidence>
<name>A0A7W7ICQ5_9ACTN</name>
<dbReference type="Pfam" id="PF19054">
    <property type="entry name" value="DUF5753"/>
    <property type="match status" value="1"/>
</dbReference>
<sequence length="275" mass="30997">MPRRPRDPDVPSSPVEYFGVELRAYREAAGMSRPQLAERLGYTPQWIGQVESGKYGPSEDFAKDCDTCFKTNGTFYRLWEWIQRFGRLAVLPPGFPDFIEREREAAGMHIFETMVITGLFQTPEYAYEVLKEGRAREEAEQLVLTRMERQEILTRNDPPYVVAIFDEGAIRRPVGGAEVMKGQIKHLIDLAEAHHITMQFVPSTRGTYAGLPGNFTIMNFTSDSDIVHVGGYLGAQLIDHVDAVRTYGIQFDLIRGAAMSADESLELLQASLESL</sequence>
<dbReference type="InterPro" id="IPR010982">
    <property type="entry name" value="Lambda_DNA-bd_dom_sf"/>
</dbReference>
<dbReference type="SMART" id="SM00530">
    <property type="entry name" value="HTH_XRE"/>
    <property type="match status" value="1"/>
</dbReference>
<dbReference type="Gene3D" id="1.10.260.40">
    <property type="entry name" value="lambda repressor-like DNA-binding domains"/>
    <property type="match status" value="1"/>
</dbReference>
<dbReference type="AlphaFoldDB" id="A0A7W7ICQ5"/>
<gene>
    <name evidence="3" type="ORF">F4557_003110</name>
    <name evidence="2" type="ORF">GCM10009546_29340</name>
</gene>
<keyword evidence="5" id="KW-1185">Reference proteome</keyword>
<dbReference type="InterPro" id="IPR043917">
    <property type="entry name" value="DUF5753"/>
</dbReference>
<reference evidence="3 4" key="2">
    <citation type="submission" date="2020-08" db="EMBL/GenBank/DDBJ databases">
        <title>Sequencing the genomes of 1000 actinobacteria strains.</title>
        <authorList>
            <person name="Klenk H.-P."/>
        </authorList>
    </citation>
    <scope>NUCLEOTIDE SEQUENCE [LARGE SCALE GENOMIC DNA]</scope>
    <source>
        <strain evidence="3 4">DSM 44772</strain>
    </source>
</reference>
<evidence type="ECO:0000313" key="5">
    <source>
        <dbReference type="Proteomes" id="UP001501427"/>
    </source>
</evidence>
<evidence type="ECO:0000313" key="3">
    <source>
        <dbReference type="EMBL" id="MBB4774692.1"/>
    </source>
</evidence>
<organism evidence="3 4">
    <name type="scientific">Actinomadura livida</name>
    <dbReference type="NCBI Taxonomy" id="79909"/>
    <lineage>
        <taxon>Bacteria</taxon>
        <taxon>Bacillati</taxon>
        <taxon>Actinomycetota</taxon>
        <taxon>Actinomycetes</taxon>
        <taxon>Streptosporangiales</taxon>
        <taxon>Thermomonosporaceae</taxon>
        <taxon>Actinomadura</taxon>
    </lineage>
</organism>
<dbReference type="InterPro" id="IPR001387">
    <property type="entry name" value="Cro/C1-type_HTH"/>
</dbReference>
<accession>A0A7W7ICQ5</accession>
<dbReference type="Pfam" id="PF13560">
    <property type="entry name" value="HTH_31"/>
    <property type="match status" value="1"/>
</dbReference>
<reference evidence="2" key="3">
    <citation type="submission" date="2023-12" db="EMBL/GenBank/DDBJ databases">
        <authorList>
            <person name="Sun Q."/>
            <person name="Inoue M."/>
        </authorList>
    </citation>
    <scope>NUCLEOTIDE SEQUENCE</scope>
    <source>
        <strain evidence="2">JCM 10667</strain>
    </source>
</reference>
<dbReference type="Proteomes" id="UP001501427">
    <property type="component" value="Unassembled WGS sequence"/>
</dbReference>
<dbReference type="GO" id="GO:0003677">
    <property type="term" value="F:DNA binding"/>
    <property type="evidence" value="ECO:0007669"/>
    <property type="project" value="InterPro"/>
</dbReference>
<dbReference type="PROSITE" id="PS50943">
    <property type="entry name" value="HTH_CROC1"/>
    <property type="match status" value="1"/>
</dbReference>
<proteinExistence type="predicted"/>
<evidence type="ECO:0000313" key="2">
    <source>
        <dbReference type="EMBL" id="GAA0565272.1"/>
    </source>
</evidence>
<feature type="domain" description="HTH cro/C1-type" evidence="1">
    <location>
        <begin position="22"/>
        <end position="63"/>
    </location>
</feature>
<dbReference type="Proteomes" id="UP000549343">
    <property type="component" value="Unassembled WGS sequence"/>
</dbReference>
<dbReference type="EMBL" id="BAAAHD010000025">
    <property type="protein sequence ID" value="GAA0565272.1"/>
    <property type="molecule type" value="Genomic_DNA"/>
</dbReference>
<dbReference type="SUPFAM" id="SSF47413">
    <property type="entry name" value="lambda repressor-like DNA-binding domains"/>
    <property type="match status" value="1"/>
</dbReference>
<protein>
    <submittedName>
        <fullName evidence="2">Helix-turn-helix transcriptional regulator</fullName>
    </submittedName>
    <submittedName>
        <fullName evidence="3">Transcriptional regulator with XRE-family HTH domain</fullName>
    </submittedName>
</protein>
<reference evidence="2 5" key="1">
    <citation type="journal article" date="2019" name="Int. J. Syst. Evol. Microbiol.">
        <title>The Global Catalogue of Microorganisms (GCM) 10K type strain sequencing project: providing services to taxonomists for standard genome sequencing and annotation.</title>
        <authorList>
            <consortium name="The Broad Institute Genomics Platform"/>
            <consortium name="The Broad Institute Genome Sequencing Center for Infectious Disease"/>
            <person name="Wu L."/>
            <person name="Ma J."/>
        </authorList>
    </citation>
    <scope>NUCLEOTIDE SEQUENCE [LARGE SCALE GENOMIC DNA]</scope>
    <source>
        <strain evidence="2 5">JCM 10667</strain>
    </source>
</reference>
<dbReference type="RefSeq" id="WP_184883501.1">
    <property type="nucleotide sequence ID" value="NZ_BAAAHD010000025.1"/>
</dbReference>
<dbReference type="CDD" id="cd00093">
    <property type="entry name" value="HTH_XRE"/>
    <property type="match status" value="1"/>
</dbReference>
<evidence type="ECO:0000313" key="4">
    <source>
        <dbReference type="Proteomes" id="UP000549343"/>
    </source>
</evidence>
<comment type="caution">
    <text evidence="3">The sequence shown here is derived from an EMBL/GenBank/DDBJ whole genome shotgun (WGS) entry which is preliminary data.</text>
</comment>
<dbReference type="EMBL" id="JACHMV010000001">
    <property type="protein sequence ID" value="MBB4774692.1"/>
    <property type="molecule type" value="Genomic_DNA"/>
</dbReference>